<proteinExistence type="predicted"/>
<evidence type="ECO:0000256" key="1">
    <source>
        <dbReference type="SAM" id="Phobius"/>
    </source>
</evidence>
<sequence>MVQRNVDIEERHVEKRSDPSHVAATFIKYAAYIIIFFGALYFLVEYVLPKL</sequence>
<keyword evidence="1" id="KW-0472">Membrane</keyword>
<evidence type="ECO:0000313" key="3">
    <source>
        <dbReference type="Proteomes" id="UP000812277"/>
    </source>
</evidence>
<organism evidence="2 3">
    <name type="scientific">Paenibacillus oenotherae</name>
    <dbReference type="NCBI Taxonomy" id="1435645"/>
    <lineage>
        <taxon>Bacteria</taxon>
        <taxon>Bacillati</taxon>
        <taxon>Bacillota</taxon>
        <taxon>Bacilli</taxon>
        <taxon>Bacillales</taxon>
        <taxon>Paenibacillaceae</taxon>
        <taxon>Paenibacillus</taxon>
    </lineage>
</organism>
<dbReference type="RefSeq" id="WP_219873715.1">
    <property type="nucleotide sequence ID" value="NZ_JAHZIJ010000013.1"/>
</dbReference>
<gene>
    <name evidence="2" type="ORF">K0T92_17255</name>
</gene>
<accession>A0ABS7D9L6</accession>
<feature type="transmembrane region" description="Helical" evidence="1">
    <location>
        <begin position="29"/>
        <end position="48"/>
    </location>
</feature>
<evidence type="ECO:0000313" key="2">
    <source>
        <dbReference type="EMBL" id="MBW7476484.1"/>
    </source>
</evidence>
<dbReference type="Proteomes" id="UP000812277">
    <property type="component" value="Unassembled WGS sequence"/>
</dbReference>
<keyword evidence="1" id="KW-0812">Transmembrane</keyword>
<name>A0ABS7D9L6_9BACL</name>
<reference evidence="2 3" key="1">
    <citation type="submission" date="2021-07" db="EMBL/GenBank/DDBJ databases">
        <title>Paenibacillus radiodurans sp. nov., isolated from the southeastern edge of Tengger Desert.</title>
        <authorList>
            <person name="Zhang G."/>
        </authorList>
    </citation>
    <scope>NUCLEOTIDE SEQUENCE [LARGE SCALE GENOMIC DNA]</scope>
    <source>
        <strain evidence="2 3">DT7-4</strain>
    </source>
</reference>
<keyword evidence="1" id="KW-1133">Transmembrane helix</keyword>
<protein>
    <submittedName>
        <fullName evidence="2">Uncharacterized protein</fullName>
    </submittedName>
</protein>
<keyword evidence="3" id="KW-1185">Reference proteome</keyword>
<comment type="caution">
    <text evidence="2">The sequence shown here is derived from an EMBL/GenBank/DDBJ whole genome shotgun (WGS) entry which is preliminary data.</text>
</comment>
<dbReference type="EMBL" id="JAHZIJ010000013">
    <property type="protein sequence ID" value="MBW7476484.1"/>
    <property type="molecule type" value="Genomic_DNA"/>
</dbReference>